<dbReference type="AlphaFoldDB" id="A0AAD7SPV9"/>
<comment type="caution">
    <text evidence="2">The sequence shown here is derived from an EMBL/GenBank/DDBJ whole genome shotgun (WGS) entry which is preliminary data.</text>
</comment>
<protein>
    <submittedName>
        <fullName evidence="2">Uncharacterized protein</fullName>
    </submittedName>
</protein>
<evidence type="ECO:0000256" key="1">
    <source>
        <dbReference type="SAM" id="MobiDB-lite"/>
    </source>
</evidence>
<feature type="region of interest" description="Disordered" evidence="1">
    <location>
        <begin position="21"/>
        <end position="105"/>
    </location>
</feature>
<evidence type="ECO:0000313" key="3">
    <source>
        <dbReference type="Proteomes" id="UP001221898"/>
    </source>
</evidence>
<dbReference type="Proteomes" id="UP001221898">
    <property type="component" value="Unassembled WGS sequence"/>
</dbReference>
<name>A0AAD7SPV9_9TELE</name>
<organism evidence="2 3">
    <name type="scientific">Aldrovandia affinis</name>
    <dbReference type="NCBI Taxonomy" id="143900"/>
    <lineage>
        <taxon>Eukaryota</taxon>
        <taxon>Metazoa</taxon>
        <taxon>Chordata</taxon>
        <taxon>Craniata</taxon>
        <taxon>Vertebrata</taxon>
        <taxon>Euteleostomi</taxon>
        <taxon>Actinopterygii</taxon>
        <taxon>Neopterygii</taxon>
        <taxon>Teleostei</taxon>
        <taxon>Notacanthiformes</taxon>
        <taxon>Halosauridae</taxon>
        <taxon>Aldrovandia</taxon>
    </lineage>
</organism>
<proteinExistence type="predicted"/>
<reference evidence="2" key="1">
    <citation type="journal article" date="2023" name="Science">
        <title>Genome structures resolve the early diversification of teleost fishes.</title>
        <authorList>
            <person name="Parey E."/>
            <person name="Louis A."/>
            <person name="Montfort J."/>
            <person name="Bouchez O."/>
            <person name="Roques C."/>
            <person name="Iampietro C."/>
            <person name="Lluch J."/>
            <person name="Castinel A."/>
            <person name="Donnadieu C."/>
            <person name="Desvignes T."/>
            <person name="Floi Bucao C."/>
            <person name="Jouanno E."/>
            <person name="Wen M."/>
            <person name="Mejri S."/>
            <person name="Dirks R."/>
            <person name="Jansen H."/>
            <person name="Henkel C."/>
            <person name="Chen W.J."/>
            <person name="Zahm M."/>
            <person name="Cabau C."/>
            <person name="Klopp C."/>
            <person name="Thompson A.W."/>
            <person name="Robinson-Rechavi M."/>
            <person name="Braasch I."/>
            <person name="Lecointre G."/>
            <person name="Bobe J."/>
            <person name="Postlethwait J.H."/>
            <person name="Berthelot C."/>
            <person name="Roest Crollius H."/>
            <person name="Guiguen Y."/>
        </authorList>
    </citation>
    <scope>NUCLEOTIDE SEQUENCE</scope>
    <source>
        <strain evidence="2">NC1722</strain>
    </source>
</reference>
<accession>A0AAD7SPV9</accession>
<keyword evidence="3" id="KW-1185">Reference proteome</keyword>
<feature type="region of interest" description="Disordered" evidence="1">
    <location>
        <begin position="118"/>
        <end position="155"/>
    </location>
</feature>
<sequence length="155" mass="16312">MAVGGDAADTFIKSSALADRAVSGSVHTVTLPGKRRDCGPKLPGADSRAGTLAASPATELDGEGRGVPRAVCSGVRPPARPPFPAAGAADRRSARLSAPPQEPGMAFIRRWQQTGERWAVSQVHRRSEMEEGASSPGDPQSTRRTHQRRIPSLTP</sequence>
<gene>
    <name evidence="2" type="ORF">AAFF_G00310010</name>
</gene>
<evidence type="ECO:0000313" key="2">
    <source>
        <dbReference type="EMBL" id="KAJ8406113.1"/>
    </source>
</evidence>
<dbReference type="EMBL" id="JAINUG010000045">
    <property type="protein sequence ID" value="KAJ8406113.1"/>
    <property type="molecule type" value="Genomic_DNA"/>
</dbReference>